<dbReference type="Gene3D" id="3.40.190.10">
    <property type="entry name" value="Periplasmic binding protein-like II"/>
    <property type="match status" value="2"/>
</dbReference>
<dbReference type="RefSeq" id="WP_125320499.1">
    <property type="nucleotide sequence ID" value="NZ_AP024890.1"/>
</dbReference>
<protein>
    <submittedName>
        <fullName evidence="3">Transporter substrate-binding domain-containing protein</fullName>
    </submittedName>
</protein>
<dbReference type="EMBL" id="RSFA01000022">
    <property type="protein sequence ID" value="RSD31819.1"/>
    <property type="molecule type" value="Genomic_DNA"/>
</dbReference>
<dbReference type="EMBL" id="VTXC01000045">
    <property type="protein sequence ID" value="NOH72634.1"/>
    <property type="molecule type" value="Genomic_DNA"/>
</dbReference>
<dbReference type="Proteomes" id="UP000565719">
    <property type="component" value="Unassembled WGS sequence"/>
</dbReference>
<sequence>MKKLIAVSLIAMMMTFSSVLVAQSTLVKVVIGELYKGSADLGYGMTAKEILDAIYDEARINHTTTYMPDKLAIQSVITGQYDALDLRISELEYDHSQSLVKVNIPLGNIDIYILSVGEKSDLSLKDLHDKNVVAVRGAIYVNKIKHYKNLSLATAEEAALMLTNGEADVWVAATQSYGLVKEKYPAIHVSSSPVSREYLYHYLHKDQSHLLKSLEASAEYVMKSKVIE</sequence>
<reference evidence="3 4" key="1">
    <citation type="submission" date="2018-12" db="EMBL/GenBank/DDBJ databases">
        <title>Genomic taxonomy of the Vibrionaceae family.</title>
        <authorList>
            <person name="Gomez-Gil B."/>
            <person name="Enciso-Ibarra K."/>
        </authorList>
    </citation>
    <scope>NUCLEOTIDE SEQUENCE [LARGE SCALE GENOMIC DNA]</scope>
    <source>
        <strain evidence="3 4">CAIM 594</strain>
    </source>
</reference>
<evidence type="ECO:0000313" key="2">
    <source>
        <dbReference type="EMBL" id="NOH72634.1"/>
    </source>
</evidence>
<evidence type="ECO:0000313" key="3">
    <source>
        <dbReference type="EMBL" id="RSD31819.1"/>
    </source>
</evidence>
<comment type="caution">
    <text evidence="3">The sequence shown here is derived from an EMBL/GenBank/DDBJ whole genome shotgun (WGS) entry which is preliminary data.</text>
</comment>
<accession>A0A427U573</accession>
<feature type="signal peptide" evidence="1">
    <location>
        <begin position="1"/>
        <end position="22"/>
    </location>
</feature>
<dbReference type="Proteomes" id="UP000269041">
    <property type="component" value="Unassembled WGS sequence"/>
</dbReference>
<feature type="chain" id="PRO_5044603573" evidence="1">
    <location>
        <begin position="23"/>
        <end position="228"/>
    </location>
</feature>
<proteinExistence type="predicted"/>
<gene>
    <name evidence="3" type="ORF">EJA03_06865</name>
    <name evidence="2" type="ORF">F0225_14975</name>
</gene>
<dbReference type="OrthoDB" id="6838256at2"/>
<evidence type="ECO:0000313" key="4">
    <source>
        <dbReference type="Proteomes" id="UP000269041"/>
    </source>
</evidence>
<keyword evidence="1" id="KW-0732">Signal</keyword>
<name>A0A427U573_9VIBR</name>
<evidence type="ECO:0000256" key="1">
    <source>
        <dbReference type="SAM" id="SignalP"/>
    </source>
</evidence>
<keyword evidence="4" id="KW-1185">Reference proteome</keyword>
<dbReference type="SUPFAM" id="SSF53850">
    <property type="entry name" value="Periplasmic binding protein-like II"/>
    <property type="match status" value="1"/>
</dbReference>
<dbReference type="AlphaFoldDB" id="A0A427U573"/>
<organism evidence="3 4">
    <name type="scientific">Vibrio pectenicida</name>
    <dbReference type="NCBI Taxonomy" id="62763"/>
    <lineage>
        <taxon>Bacteria</taxon>
        <taxon>Pseudomonadati</taxon>
        <taxon>Pseudomonadota</taxon>
        <taxon>Gammaproteobacteria</taxon>
        <taxon>Vibrionales</taxon>
        <taxon>Vibrionaceae</taxon>
        <taxon>Vibrio</taxon>
    </lineage>
</organism>
<evidence type="ECO:0000313" key="5">
    <source>
        <dbReference type="Proteomes" id="UP000565719"/>
    </source>
</evidence>
<reference evidence="2 5" key="2">
    <citation type="submission" date="2019-09" db="EMBL/GenBank/DDBJ databases">
        <title>Draft genome sequencing and comparative genomics of hatchery-associated Vibrios.</title>
        <authorList>
            <person name="Kehlet-Delgado H."/>
            <person name="Mueller R.S."/>
        </authorList>
    </citation>
    <scope>NUCLEOTIDE SEQUENCE [LARGE SCALE GENOMIC DNA]</scope>
    <source>
        <strain evidence="2 5">99-46-Y</strain>
    </source>
</reference>